<dbReference type="EMBL" id="FONN01000008">
    <property type="protein sequence ID" value="SFE85506.1"/>
    <property type="molecule type" value="Genomic_DNA"/>
</dbReference>
<dbReference type="PANTHER" id="PTHR39961:SF1">
    <property type="entry name" value="DUF458 DOMAIN-CONTAINING PROTEIN"/>
    <property type="match status" value="1"/>
</dbReference>
<accession>A0A1I2DYG4</accession>
<name>A0A1I2DYG4_9BACL</name>
<evidence type="ECO:0000313" key="2">
    <source>
        <dbReference type="Proteomes" id="UP000183410"/>
    </source>
</evidence>
<sequence length="197" mass="22437">MMKIRKHLQLIHDMEFHNVSERRLNLEQVHDRIVRFMSLDPHANYNFMIGTDCQVHAGHTTMITGVVIQREGKGAWACYRQVVIPRELKSIKEKLSLETSYSEEVALFFGGERRAQMEDIVLPFVYKGASFEAYIDVDAGTDPAVSKTAAYVAEMVLRVEAMGMKARLKPEAIVASSYANRHSKKPYRFAANDVVEQ</sequence>
<dbReference type="Pfam" id="PF04308">
    <property type="entry name" value="RNaseH_like"/>
    <property type="match status" value="1"/>
</dbReference>
<proteinExistence type="predicted"/>
<keyword evidence="2" id="KW-1185">Reference proteome</keyword>
<gene>
    <name evidence="1" type="ORF">SAMN04487969_10846</name>
</gene>
<evidence type="ECO:0000313" key="1">
    <source>
        <dbReference type="EMBL" id="SFE85506.1"/>
    </source>
</evidence>
<reference evidence="2" key="1">
    <citation type="submission" date="2016-10" db="EMBL/GenBank/DDBJ databases">
        <authorList>
            <person name="Varghese N."/>
            <person name="Submissions S."/>
        </authorList>
    </citation>
    <scope>NUCLEOTIDE SEQUENCE [LARGE SCALE GENOMIC DNA]</scope>
    <source>
        <strain evidence="2">CGMCC 1.10223</strain>
    </source>
</reference>
<dbReference type="AlphaFoldDB" id="A0A1I2DYG4"/>
<dbReference type="InterPro" id="IPR007405">
    <property type="entry name" value="Phage_KVP40_Orf299"/>
</dbReference>
<dbReference type="PANTHER" id="PTHR39961">
    <property type="entry name" value="HYPOTHETICAL CYTOSOLIC PROTEIN"/>
    <property type="match status" value="1"/>
</dbReference>
<dbReference type="OrthoDB" id="37369at2"/>
<organism evidence="1 2">
    <name type="scientific">Paenibacillus algorifonticola</name>
    <dbReference type="NCBI Taxonomy" id="684063"/>
    <lineage>
        <taxon>Bacteria</taxon>
        <taxon>Bacillati</taxon>
        <taxon>Bacillota</taxon>
        <taxon>Bacilli</taxon>
        <taxon>Bacillales</taxon>
        <taxon>Paenibacillaceae</taxon>
        <taxon>Paenibacillus</taxon>
    </lineage>
</organism>
<dbReference type="Proteomes" id="UP000183410">
    <property type="component" value="Unassembled WGS sequence"/>
</dbReference>
<protein>
    <submittedName>
        <fullName evidence="1">Uncharacterized protein</fullName>
    </submittedName>
</protein>
<dbReference type="RefSeq" id="WP_143088527.1">
    <property type="nucleotide sequence ID" value="NZ_FONN01000008.1"/>
</dbReference>